<dbReference type="Gene3D" id="2.60.120.1440">
    <property type="match status" value="1"/>
</dbReference>
<dbReference type="RefSeq" id="WP_242937336.1">
    <property type="nucleotide sequence ID" value="NZ_CP094326.1"/>
</dbReference>
<name>A0ABY3YML0_9FLAO</name>
<dbReference type="PIRSF" id="PIRSF018266">
    <property type="entry name" value="FecR"/>
    <property type="match status" value="1"/>
</dbReference>
<organism evidence="4 5">
    <name type="scientific">Zhouia spongiae</name>
    <dbReference type="NCBI Taxonomy" id="2202721"/>
    <lineage>
        <taxon>Bacteria</taxon>
        <taxon>Pseudomonadati</taxon>
        <taxon>Bacteroidota</taxon>
        <taxon>Flavobacteriia</taxon>
        <taxon>Flavobacteriales</taxon>
        <taxon>Flavobacteriaceae</taxon>
        <taxon>Zhouia</taxon>
    </lineage>
</organism>
<keyword evidence="5" id="KW-1185">Reference proteome</keyword>
<dbReference type="PANTHER" id="PTHR30273">
    <property type="entry name" value="PERIPLASMIC SIGNAL SENSOR AND SIGMA FACTOR ACTIVATOR FECR-RELATED"/>
    <property type="match status" value="1"/>
</dbReference>
<proteinExistence type="predicted"/>
<dbReference type="InterPro" id="IPR006860">
    <property type="entry name" value="FecR"/>
</dbReference>
<dbReference type="InterPro" id="IPR032508">
    <property type="entry name" value="FecR_C"/>
</dbReference>
<evidence type="ECO:0000313" key="4">
    <source>
        <dbReference type="EMBL" id="UNY98933.1"/>
    </source>
</evidence>
<evidence type="ECO:0000259" key="3">
    <source>
        <dbReference type="Pfam" id="PF16344"/>
    </source>
</evidence>
<feature type="domain" description="FecR protein" evidence="2">
    <location>
        <begin position="170"/>
        <end position="264"/>
    </location>
</feature>
<dbReference type="Gene3D" id="3.55.50.30">
    <property type="match status" value="1"/>
</dbReference>
<gene>
    <name evidence="4" type="ORF">MQE36_00925</name>
</gene>
<evidence type="ECO:0000313" key="5">
    <source>
        <dbReference type="Proteomes" id="UP000829476"/>
    </source>
</evidence>
<keyword evidence="1" id="KW-0812">Transmembrane</keyword>
<dbReference type="Pfam" id="PF04773">
    <property type="entry name" value="FecR"/>
    <property type="match status" value="1"/>
</dbReference>
<feature type="domain" description="Protein FecR C-terminal" evidence="3">
    <location>
        <begin position="313"/>
        <end position="381"/>
    </location>
</feature>
<sequence>MMTKKGMKIIITKFINNEASYSEINDLATWLEDEDNQRIFKDYLSINYSLKKNTVFDSLKAYETTMNKINSKKNPRIALIQKFYKYAAVITIIMAIGYFTLKTYHPGEPKLTVQEKQVTLQLDNGDIRILNTHLEEQLVDNQGNIIGVQNKNQLVYNSDRAKESLLFNTLSVPYGKKFEVTLSDGSIVNLNSGSTLRYPVKFIEGQDREVYLQGEGFFNVAKDKKHPFIVNARQVDVRVLGTQFNMSSYEEDVNIKTVLLEGSIGIYHKDSIYNPESSAVLSPGLMATWNRATNQVDLSEADTGLYTAWLHGELVFRHMPFESIIKKLERHYNVEIINNNQKIGSEKFTARFDTETIEEVMNSFKVNYNIDFIIENNKIIIQ</sequence>
<dbReference type="Pfam" id="PF16344">
    <property type="entry name" value="FecR_C"/>
    <property type="match status" value="1"/>
</dbReference>
<evidence type="ECO:0000256" key="1">
    <source>
        <dbReference type="SAM" id="Phobius"/>
    </source>
</evidence>
<dbReference type="InterPro" id="IPR012373">
    <property type="entry name" value="Ferrdict_sens_TM"/>
</dbReference>
<keyword evidence="1" id="KW-1133">Transmembrane helix</keyword>
<dbReference type="PANTHER" id="PTHR30273:SF2">
    <property type="entry name" value="PROTEIN FECR"/>
    <property type="match status" value="1"/>
</dbReference>
<reference evidence="4 5" key="1">
    <citation type="journal article" date="2018" name="Int. J. Syst. Evol. Microbiol.">
        <title>Zhouia spongiae sp. nov., isolated from a marine sponge.</title>
        <authorList>
            <person name="Zhuang L."/>
            <person name="Lin B."/>
            <person name="Qin F."/>
            <person name="Luo L."/>
        </authorList>
    </citation>
    <scope>NUCLEOTIDE SEQUENCE [LARGE SCALE GENOMIC DNA]</scope>
    <source>
        <strain evidence="4 5">HN-Y44</strain>
    </source>
</reference>
<protein>
    <submittedName>
        <fullName evidence="4">DUF4974 domain-containing protein</fullName>
    </submittedName>
</protein>
<keyword evidence="1" id="KW-0472">Membrane</keyword>
<evidence type="ECO:0000259" key="2">
    <source>
        <dbReference type="Pfam" id="PF04773"/>
    </source>
</evidence>
<dbReference type="EMBL" id="CP094326">
    <property type="protein sequence ID" value="UNY98933.1"/>
    <property type="molecule type" value="Genomic_DNA"/>
</dbReference>
<dbReference type="Proteomes" id="UP000829476">
    <property type="component" value="Chromosome"/>
</dbReference>
<feature type="transmembrane region" description="Helical" evidence="1">
    <location>
        <begin position="83"/>
        <end position="101"/>
    </location>
</feature>
<accession>A0ABY3YML0</accession>